<evidence type="ECO:0000256" key="1">
    <source>
        <dbReference type="ARBA" id="ARBA00004611"/>
    </source>
</evidence>
<dbReference type="EMBL" id="BFEA01000188">
    <property type="protein sequence ID" value="GBG73713.1"/>
    <property type="molecule type" value="Genomic_DNA"/>
</dbReference>
<evidence type="ECO:0000256" key="9">
    <source>
        <dbReference type="SAM" id="Coils"/>
    </source>
</evidence>
<keyword evidence="6" id="KW-0969">Cilium</keyword>
<dbReference type="Gramene" id="GBG73713">
    <property type="protein sequence ID" value="GBG73713"/>
    <property type="gene ID" value="CBR_g17054"/>
</dbReference>
<evidence type="ECO:0000256" key="6">
    <source>
        <dbReference type="ARBA" id="ARBA00023069"/>
    </source>
</evidence>
<feature type="region of interest" description="Disordered" evidence="10">
    <location>
        <begin position="73"/>
        <end position="95"/>
    </location>
</feature>
<keyword evidence="5" id="KW-0282">Flagellum</keyword>
<evidence type="ECO:0000256" key="3">
    <source>
        <dbReference type="ARBA" id="ARBA00022490"/>
    </source>
</evidence>
<feature type="compositionally biased region" description="Pro residues" evidence="10">
    <location>
        <begin position="792"/>
        <end position="810"/>
    </location>
</feature>
<evidence type="ECO:0000256" key="10">
    <source>
        <dbReference type="SAM" id="MobiDB-lite"/>
    </source>
</evidence>
<comment type="subcellular location">
    <subcellularLocation>
        <location evidence="1">Cytoplasm</location>
        <location evidence="1">Cytoskeleton</location>
        <location evidence="1">Flagellum axoneme</location>
    </subcellularLocation>
</comment>
<keyword evidence="12" id="KW-1185">Reference proteome</keyword>
<dbReference type="PANTHER" id="PTHR21648:SF0">
    <property type="entry name" value="RADIAL SPOKE HEAD PROTEIN 3 HOMOLOG"/>
    <property type="match status" value="1"/>
</dbReference>
<accession>A0A388KUT9</accession>
<keyword evidence="9" id="KW-0175">Coiled coil</keyword>
<evidence type="ECO:0000256" key="2">
    <source>
        <dbReference type="ARBA" id="ARBA00006737"/>
    </source>
</evidence>
<keyword evidence="8" id="KW-0966">Cell projection</keyword>
<dbReference type="InterPro" id="IPR009290">
    <property type="entry name" value="Radial_spoke_3"/>
</dbReference>
<keyword evidence="3" id="KW-0963">Cytoplasm</keyword>
<evidence type="ECO:0000256" key="7">
    <source>
        <dbReference type="ARBA" id="ARBA00023212"/>
    </source>
</evidence>
<evidence type="ECO:0000256" key="4">
    <source>
        <dbReference type="ARBA" id="ARBA00022553"/>
    </source>
</evidence>
<comment type="similarity">
    <text evidence="2">Belongs to the flagellar radial spoke RSP3 family.</text>
</comment>
<proteinExistence type="inferred from homology"/>
<evidence type="ECO:0000256" key="5">
    <source>
        <dbReference type="ARBA" id="ARBA00022846"/>
    </source>
</evidence>
<keyword evidence="7" id="KW-0206">Cytoskeleton</keyword>
<protein>
    <submittedName>
        <fullName evidence="11">Uncharacterized protein</fullName>
    </submittedName>
</protein>
<reference evidence="11 12" key="1">
    <citation type="journal article" date="2018" name="Cell">
        <title>The Chara Genome: Secondary Complexity and Implications for Plant Terrestrialization.</title>
        <authorList>
            <person name="Nishiyama T."/>
            <person name="Sakayama H."/>
            <person name="Vries J.D."/>
            <person name="Buschmann H."/>
            <person name="Saint-Marcoux D."/>
            <person name="Ullrich K.K."/>
            <person name="Haas F.B."/>
            <person name="Vanderstraeten L."/>
            <person name="Becker D."/>
            <person name="Lang D."/>
            <person name="Vosolsobe S."/>
            <person name="Rombauts S."/>
            <person name="Wilhelmsson P.K.I."/>
            <person name="Janitza P."/>
            <person name="Kern R."/>
            <person name="Heyl A."/>
            <person name="Rumpler F."/>
            <person name="Villalobos L.I.A.C."/>
            <person name="Clay J.M."/>
            <person name="Skokan R."/>
            <person name="Toyoda A."/>
            <person name="Suzuki Y."/>
            <person name="Kagoshima H."/>
            <person name="Schijlen E."/>
            <person name="Tajeshwar N."/>
            <person name="Catarino B."/>
            <person name="Hetherington A.J."/>
            <person name="Saltykova A."/>
            <person name="Bonnot C."/>
            <person name="Breuninger H."/>
            <person name="Symeonidi A."/>
            <person name="Radhakrishnan G.V."/>
            <person name="Van Nieuwerburgh F."/>
            <person name="Deforce D."/>
            <person name="Chang C."/>
            <person name="Karol K.G."/>
            <person name="Hedrich R."/>
            <person name="Ulvskov P."/>
            <person name="Glockner G."/>
            <person name="Delwiche C.F."/>
            <person name="Petrasek J."/>
            <person name="Van de Peer Y."/>
            <person name="Friml J."/>
            <person name="Beilby M."/>
            <person name="Dolan L."/>
            <person name="Kohara Y."/>
            <person name="Sugano S."/>
            <person name="Fujiyama A."/>
            <person name="Delaux P.-M."/>
            <person name="Quint M."/>
            <person name="TheiBen G."/>
            <person name="Hagemann M."/>
            <person name="Harholt J."/>
            <person name="Dunand C."/>
            <person name="Zachgo S."/>
            <person name="Langdale J."/>
            <person name="Maumus F."/>
            <person name="Straeten D.V.D."/>
            <person name="Gould S.B."/>
            <person name="Rensing S.A."/>
        </authorList>
    </citation>
    <scope>NUCLEOTIDE SEQUENCE [LARGE SCALE GENOMIC DNA]</scope>
    <source>
        <strain evidence="11 12">S276</strain>
    </source>
</reference>
<feature type="coiled-coil region" evidence="9">
    <location>
        <begin position="546"/>
        <end position="604"/>
    </location>
</feature>
<comment type="caution">
    <text evidence="11">The sequence shown here is derived from an EMBL/GenBank/DDBJ whole genome shotgun (WGS) entry which is preliminary data.</text>
</comment>
<dbReference type="Pfam" id="PF06098">
    <property type="entry name" value="Radial_spoke_3"/>
    <property type="match status" value="1"/>
</dbReference>
<keyword evidence="4" id="KW-0597">Phosphoprotein</keyword>
<dbReference type="GO" id="GO:0005929">
    <property type="term" value="C:cilium"/>
    <property type="evidence" value="ECO:0007669"/>
    <property type="project" value="TreeGrafter"/>
</dbReference>
<feature type="compositionally biased region" description="Basic residues" evidence="10">
    <location>
        <begin position="73"/>
        <end position="85"/>
    </location>
</feature>
<dbReference type="Proteomes" id="UP000265515">
    <property type="component" value="Unassembled WGS sequence"/>
</dbReference>
<dbReference type="STRING" id="69332.A0A388KUT9"/>
<feature type="coiled-coil region" evidence="9">
    <location>
        <begin position="275"/>
        <end position="485"/>
    </location>
</feature>
<evidence type="ECO:0000313" key="12">
    <source>
        <dbReference type="Proteomes" id="UP000265515"/>
    </source>
</evidence>
<gene>
    <name evidence="11" type="ORF">CBR_g17054</name>
</gene>
<dbReference type="AlphaFoldDB" id="A0A388KUT9"/>
<feature type="region of interest" description="Disordered" evidence="10">
    <location>
        <begin position="786"/>
        <end position="810"/>
    </location>
</feature>
<sequence>MAMAGLQKPTEPYTYSAAPRPVNHRKFGKFSEPAYLYSGPMNIMYDPRVIRGNTYALQVNPFLWQEEAAAAAAKRKKKKRKRPPEKKRPETPEPVFGRKHIVLQTDKYLEELSDKIPEATAETQTDPFMDRPLTPLYIPQKTGLDVATQIEEGDLFHFDIEVEPILEVLVGKTLEQALMEVLEEEELAAMHAHQEHFEQIRNAELVAVQRMEAAEIRKLEEKERRIAQEKQRLIHEKIAKEKLAAQTFSRGYLSVIFDNVFRKLRQSGHFYDPVEREVKNSIEIYNQKHVEAERRKAEYLAEKRKKAEEEARLKAEAEAKAQVVREKKVKLLATMIENGTVSEEEREKLLEDLEENKRLLQEVSKDAVKLDALLYDRLMEQGTITEEMVEEIEAAEKARIETERKGKILRSILERSLIREKDKNKLMAEIEENEENAEILNDEAAVNVLLFDMLLEQEYITQETVAETEKLVAEEEAKAKAERERKGRILLSLLERGVAQEKDKKRMLKKIKKDEERASILKDVPALNALLFDMMLEKGSITQEMVAETEALFEAAEKAKAEKEHKGKLLHSLLERNLAKETDKAQLLAEIKEDKKRASILKDETALNALLFDMLLAKKLITPAMVGATEEMWAAAKAKVEWERKSKLLRSMLERNVIKETDSAPLLAQIKEDKQHANTLTDETALDALLFDMLSEKQLITPATIAATEEFWAAEKVKAEREHKGKLLQSMLERTLVKETDKDQLLAEIKEDKKHANILKDETALNALLFDMLLEKKHITPEMVAATEELLAPPPEPPQEPPPPPPGYMT</sequence>
<evidence type="ECO:0000313" key="11">
    <source>
        <dbReference type="EMBL" id="GBG73713.1"/>
    </source>
</evidence>
<feature type="coiled-coil region" evidence="9">
    <location>
        <begin position="211"/>
        <end position="239"/>
    </location>
</feature>
<name>A0A388KUT9_CHABU</name>
<organism evidence="11 12">
    <name type="scientific">Chara braunii</name>
    <name type="common">Braun's stonewort</name>
    <dbReference type="NCBI Taxonomy" id="69332"/>
    <lineage>
        <taxon>Eukaryota</taxon>
        <taxon>Viridiplantae</taxon>
        <taxon>Streptophyta</taxon>
        <taxon>Charophyceae</taxon>
        <taxon>Charales</taxon>
        <taxon>Characeae</taxon>
        <taxon>Chara</taxon>
    </lineage>
</organism>
<dbReference type="PANTHER" id="PTHR21648">
    <property type="entry name" value="FLAGELLAR RADIAL SPOKE PROTEIN 3"/>
    <property type="match status" value="1"/>
</dbReference>
<dbReference type="OrthoDB" id="313308at2759"/>
<evidence type="ECO:0000256" key="8">
    <source>
        <dbReference type="ARBA" id="ARBA00023273"/>
    </source>
</evidence>